<feature type="compositionally biased region" description="Low complexity" evidence="11">
    <location>
        <begin position="673"/>
        <end position="688"/>
    </location>
</feature>
<name>A0A813KT81_POLGL</name>
<comment type="similarity">
    <text evidence="1">Belongs to the protein kinase superfamily. NEK Ser/Thr protein kinase family. NIMA subfamily.</text>
</comment>
<dbReference type="FunFam" id="3.30.200.20:FF:000097">
    <property type="entry name" value="Probable serine/threonine-protein kinase nek1"/>
    <property type="match status" value="1"/>
</dbReference>
<evidence type="ECO:0000259" key="12">
    <source>
        <dbReference type="PROSITE" id="PS50011"/>
    </source>
</evidence>
<dbReference type="EC" id="2.7.11.1" evidence="2"/>
<evidence type="ECO:0000256" key="9">
    <source>
        <dbReference type="ARBA" id="ARBA00048679"/>
    </source>
</evidence>
<proteinExistence type="inferred from homology"/>
<dbReference type="Gene3D" id="3.30.200.20">
    <property type="entry name" value="Phosphorylase Kinase, domain 1"/>
    <property type="match status" value="1"/>
</dbReference>
<dbReference type="EMBL" id="CAJNNW010031756">
    <property type="protein sequence ID" value="CAE8708880.1"/>
    <property type="molecule type" value="Genomic_DNA"/>
</dbReference>
<feature type="domain" description="Protein kinase" evidence="12">
    <location>
        <begin position="30"/>
        <end position="287"/>
    </location>
</feature>
<evidence type="ECO:0000256" key="1">
    <source>
        <dbReference type="ARBA" id="ARBA00010886"/>
    </source>
</evidence>
<evidence type="ECO:0000256" key="6">
    <source>
        <dbReference type="ARBA" id="ARBA00022777"/>
    </source>
</evidence>
<evidence type="ECO:0000313" key="13">
    <source>
        <dbReference type="EMBL" id="CAE8708880.1"/>
    </source>
</evidence>
<feature type="region of interest" description="Disordered" evidence="11">
    <location>
        <begin position="299"/>
        <end position="348"/>
    </location>
</feature>
<keyword evidence="5 10" id="KW-0547">Nucleotide-binding</keyword>
<reference evidence="13" key="1">
    <citation type="submission" date="2021-02" db="EMBL/GenBank/DDBJ databases">
        <authorList>
            <person name="Dougan E. K."/>
            <person name="Rhodes N."/>
            <person name="Thang M."/>
            <person name="Chan C."/>
        </authorList>
    </citation>
    <scope>NUCLEOTIDE SEQUENCE</scope>
</reference>
<feature type="region of interest" description="Disordered" evidence="11">
    <location>
        <begin position="580"/>
        <end position="618"/>
    </location>
</feature>
<keyword evidence="3" id="KW-0723">Serine/threonine-protein kinase</keyword>
<feature type="compositionally biased region" description="Polar residues" evidence="11">
    <location>
        <begin position="514"/>
        <end position="528"/>
    </location>
</feature>
<evidence type="ECO:0000256" key="4">
    <source>
        <dbReference type="ARBA" id="ARBA00022679"/>
    </source>
</evidence>
<protein>
    <recommendedName>
        <fullName evidence="2">non-specific serine/threonine protein kinase</fullName>
        <ecNumber evidence="2">2.7.11.1</ecNumber>
    </recommendedName>
</protein>
<evidence type="ECO:0000313" key="14">
    <source>
        <dbReference type="Proteomes" id="UP000626109"/>
    </source>
</evidence>
<evidence type="ECO:0000256" key="3">
    <source>
        <dbReference type="ARBA" id="ARBA00022527"/>
    </source>
</evidence>
<dbReference type="GO" id="GO:0004674">
    <property type="term" value="F:protein serine/threonine kinase activity"/>
    <property type="evidence" value="ECO:0007669"/>
    <property type="project" value="UniProtKB-KW"/>
</dbReference>
<evidence type="ECO:0000256" key="11">
    <source>
        <dbReference type="SAM" id="MobiDB-lite"/>
    </source>
</evidence>
<evidence type="ECO:0000256" key="2">
    <source>
        <dbReference type="ARBA" id="ARBA00012513"/>
    </source>
</evidence>
<dbReference type="PANTHER" id="PTHR44899:SF3">
    <property type="entry name" value="SERINE_THREONINE-PROTEIN KINASE NEK1"/>
    <property type="match status" value="1"/>
</dbReference>
<feature type="region of interest" description="Disordered" evidence="11">
    <location>
        <begin position="656"/>
        <end position="743"/>
    </location>
</feature>
<dbReference type="InterPro" id="IPR017441">
    <property type="entry name" value="Protein_kinase_ATP_BS"/>
</dbReference>
<dbReference type="InterPro" id="IPR011009">
    <property type="entry name" value="Kinase-like_dom_sf"/>
</dbReference>
<dbReference type="PROSITE" id="PS00108">
    <property type="entry name" value="PROTEIN_KINASE_ST"/>
    <property type="match status" value="1"/>
</dbReference>
<evidence type="ECO:0000256" key="7">
    <source>
        <dbReference type="ARBA" id="ARBA00022840"/>
    </source>
</evidence>
<evidence type="ECO:0000256" key="5">
    <source>
        <dbReference type="ARBA" id="ARBA00022741"/>
    </source>
</evidence>
<dbReference type="InterPro" id="IPR008271">
    <property type="entry name" value="Ser/Thr_kinase_AS"/>
</dbReference>
<dbReference type="InterPro" id="IPR051131">
    <property type="entry name" value="NEK_Ser/Thr_kinase_NIMA"/>
</dbReference>
<dbReference type="PROSITE" id="PS00107">
    <property type="entry name" value="PROTEIN_KINASE_ATP"/>
    <property type="match status" value="1"/>
</dbReference>
<dbReference type="Gene3D" id="1.10.510.10">
    <property type="entry name" value="Transferase(Phosphotransferase) domain 1"/>
    <property type="match status" value="1"/>
</dbReference>
<feature type="region of interest" description="Disordered" evidence="11">
    <location>
        <begin position="502"/>
        <end position="538"/>
    </location>
</feature>
<dbReference type="Pfam" id="PF00069">
    <property type="entry name" value="Pkinase"/>
    <property type="match status" value="1"/>
</dbReference>
<accession>A0A813KT81</accession>
<dbReference type="InterPro" id="IPR000719">
    <property type="entry name" value="Prot_kinase_dom"/>
</dbReference>
<dbReference type="AlphaFoldDB" id="A0A813KT81"/>
<organism evidence="13 14">
    <name type="scientific">Polarella glacialis</name>
    <name type="common">Dinoflagellate</name>
    <dbReference type="NCBI Taxonomy" id="89957"/>
    <lineage>
        <taxon>Eukaryota</taxon>
        <taxon>Sar</taxon>
        <taxon>Alveolata</taxon>
        <taxon>Dinophyceae</taxon>
        <taxon>Suessiales</taxon>
        <taxon>Suessiaceae</taxon>
        <taxon>Polarella</taxon>
    </lineage>
</organism>
<dbReference type="Proteomes" id="UP000626109">
    <property type="component" value="Unassembled WGS sequence"/>
</dbReference>
<comment type="catalytic activity">
    <reaction evidence="8">
        <text>L-threonyl-[protein] + ATP = O-phospho-L-threonyl-[protein] + ADP + H(+)</text>
        <dbReference type="Rhea" id="RHEA:46608"/>
        <dbReference type="Rhea" id="RHEA-COMP:11060"/>
        <dbReference type="Rhea" id="RHEA-COMP:11605"/>
        <dbReference type="ChEBI" id="CHEBI:15378"/>
        <dbReference type="ChEBI" id="CHEBI:30013"/>
        <dbReference type="ChEBI" id="CHEBI:30616"/>
        <dbReference type="ChEBI" id="CHEBI:61977"/>
        <dbReference type="ChEBI" id="CHEBI:456216"/>
        <dbReference type="EC" id="2.7.11.1"/>
    </reaction>
</comment>
<evidence type="ECO:0000256" key="8">
    <source>
        <dbReference type="ARBA" id="ARBA00047899"/>
    </source>
</evidence>
<feature type="binding site" evidence="10">
    <location>
        <position position="58"/>
    </location>
    <ligand>
        <name>ATP</name>
        <dbReference type="ChEBI" id="CHEBI:30616"/>
    </ligand>
</feature>
<sequence>MASTLYSQTARLDEEQTTVPVADPGVERGYSVVRVIGKGSFGEALLVRDAEGSERVMKVLDLTGLSSKQEAETPIEAEMMKKLRHPYIIRYRESFTENGILAIVMDYAKTGDLLQQVETAKQTKTSLPESKVTRWLTQALLGVKYMHGLDVIHRDLKNENLFLEQIDHLRIGDFGLARGLLRPALVITEDHIVGTPYYLSPEICNRGVYSTASDIWALGCALFELAALRVPFQASDLPSLAIKIITGPVPSLPTCCSVEIADLCAALLCMSRKMRPSADEVLSRPLLLQEVNELRNVPASPKECEDQTNLRLRPPGRKDMALAPGTRIGSDHRPVSPSMSTGPTQTLPRLDLRQLPDLASLQAWDAQHDGAPGWTPRLSRLQQLQGLAHSRTALPPFVFPRRSLSSEKEESLATVQTGSESVLDLFGLHSRAKALRLRRELSQVTLPESPRLLFPDGSHCYVFGRSPSLIRGPGPASTPTSEAAPPAAVGAPLQYLRGLRKQQSSRTKLLDQPLQVQSVAPSEQQTSGDAPAKHEQRPIQRHLLRLQLPSRGQTSKDEDGEAPKSALEILAAEVLPSSAWTSAQKRGPELHSARNASTSSRTGRSKSVSSLLSARLGEAASRNRKLLDSYRKPSSAAAPPPPLQLARLREQAVPGALPAPRLSARKGLESARSKSAASVASARTGALSSRERSLSARSPASGDSAKRDSSSGRRRRSHLAQPTQAQAPQAQEAPRQSGAVKNPPRIGRLQLQNIGAALPAGTGSAARLSQRRLQRQQIYSQRTTASSTRSLFRSPSAPQLLISARAAPERLLPVASGMMGRSKNDLVTATAMRTAALSFGLRGLTPSLPT</sequence>
<dbReference type="SUPFAM" id="SSF56112">
    <property type="entry name" value="Protein kinase-like (PK-like)"/>
    <property type="match status" value="1"/>
</dbReference>
<gene>
    <name evidence="13" type="ORF">PGLA2088_LOCUS35149</name>
</gene>
<dbReference type="GO" id="GO:0005524">
    <property type="term" value="F:ATP binding"/>
    <property type="evidence" value="ECO:0007669"/>
    <property type="project" value="UniProtKB-UniRule"/>
</dbReference>
<keyword evidence="4" id="KW-0808">Transferase</keyword>
<dbReference type="SMART" id="SM00220">
    <property type="entry name" value="S_TKc"/>
    <property type="match status" value="1"/>
</dbReference>
<comment type="catalytic activity">
    <reaction evidence="9">
        <text>L-seryl-[protein] + ATP = O-phospho-L-seryl-[protein] + ADP + H(+)</text>
        <dbReference type="Rhea" id="RHEA:17989"/>
        <dbReference type="Rhea" id="RHEA-COMP:9863"/>
        <dbReference type="Rhea" id="RHEA-COMP:11604"/>
        <dbReference type="ChEBI" id="CHEBI:15378"/>
        <dbReference type="ChEBI" id="CHEBI:29999"/>
        <dbReference type="ChEBI" id="CHEBI:30616"/>
        <dbReference type="ChEBI" id="CHEBI:83421"/>
        <dbReference type="ChEBI" id="CHEBI:456216"/>
        <dbReference type="EC" id="2.7.11.1"/>
    </reaction>
</comment>
<dbReference type="PANTHER" id="PTHR44899">
    <property type="entry name" value="CAMK FAMILY PROTEIN KINASE"/>
    <property type="match status" value="1"/>
</dbReference>
<keyword evidence="7 10" id="KW-0067">ATP-binding</keyword>
<dbReference type="PROSITE" id="PS50011">
    <property type="entry name" value="PROTEIN_KINASE_DOM"/>
    <property type="match status" value="1"/>
</dbReference>
<evidence type="ECO:0000256" key="10">
    <source>
        <dbReference type="PROSITE-ProRule" id="PRU10141"/>
    </source>
</evidence>
<comment type="caution">
    <text evidence="13">The sequence shown here is derived from an EMBL/GenBank/DDBJ whole genome shotgun (WGS) entry which is preliminary data.</text>
</comment>
<keyword evidence="6" id="KW-0418">Kinase</keyword>
<feature type="compositionally biased region" description="Low complexity" evidence="11">
    <location>
        <begin position="720"/>
        <end position="734"/>
    </location>
</feature>
<feature type="compositionally biased region" description="Low complexity" evidence="11">
    <location>
        <begin position="597"/>
        <end position="610"/>
    </location>
</feature>